<keyword evidence="1" id="KW-0805">Transcription regulation</keyword>
<dbReference type="GO" id="GO:0043565">
    <property type="term" value="F:sequence-specific DNA binding"/>
    <property type="evidence" value="ECO:0007669"/>
    <property type="project" value="InterPro"/>
</dbReference>
<evidence type="ECO:0000256" key="2">
    <source>
        <dbReference type="ARBA" id="ARBA00023125"/>
    </source>
</evidence>
<evidence type="ECO:0000313" key="6">
    <source>
        <dbReference type="Proteomes" id="UP000346198"/>
    </source>
</evidence>
<dbReference type="SMART" id="SM00342">
    <property type="entry name" value="HTH_ARAC"/>
    <property type="match status" value="1"/>
</dbReference>
<evidence type="ECO:0000256" key="3">
    <source>
        <dbReference type="ARBA" id="ARBA00023163"/>
    </source>
</evidence>
<dbReference type="InterPro" id="IPR009057">
    <property type="entry name" value="Homeodomain-like_sf"/>
</dbReference>
<evidence type="ECO:0000313" key="5">
    <source>
        <dbReference type="EMBL" id="VGO23347.1"/>
    </source>
</evidence>
<keyword evidence="2" id="KW-0238">DNA-binding</keyword>
<dbReference type="PANTHER" id="PTHR43280">
    <property type="entry name" value="ARAC-FAMILY TRANSCRIPTIONAL REGULATOR"/>
    <property type="match status" value="1"/>
</dbReference>
<protein>
    <submittedName>
        <fullName evidence="5">HTH-type transcriptional activator RhaS</fullName>
    </submittedName>
</protein>
<dbReference type="Pfam" id="PF07883">
    <property type="entry name" value="Cupin_2"/>
    <property type="match status" value="1"/>
</dbReference>
<dbReference type="InterPro" id="IPR020449">
    <property type="entry name" value="Tscrpt_reg_AraC-type_HTH"/>
</dbReference>
<dbReference type="InterPro" id="IPR013096">
    <property type="entry name" value="Cupin_2"/>
</dbReference>
<dbReference type="PROSITE" id="PS00041">
    <property type="entry name" value="HTH_ARAC_FAMILY_1"/>
    <property type="match status" value="1"/>
</dbReference>
<keyword evidence="6" id="KW-1185">Reference proteome</keyword>
<evidence type="ECO:0000256" key="1">
    <source>
        <dbReference type="ARBA" id="ARBA00023015"/>
    </source>
</evidence>
<dbReference type="PROSITE" id="PS01124">
    <property type="entry name" value="HTH_ARAC_FAMILY_2"/>
    <property type="match status" value="1"/>
</dbReference>
<feature type="domain" description="HTH araC/xylS-type" evidence="4">
    <location>
        <begin position="231"/>
        <end position="330"/>
    </location>
</feature>
<reference evidence="5 6" key="1">
    <citation type="submission" date="2019-04" db="EMBL/GenBank/DDBJ databases">
        <authorList>
            <person name="Van Vliet M D."/>
        </authorList>
    </citation>
    <scope>NUCLEOTIDE SEQUENCE [LARGE SCALE GENOMIC DNA]</scope>
    <source>
        <strain evidence="5 6">F21</strain>
    </source>
</reference>
<dbReference type="EMBL" id="CAAHFH010000003">
    <property type="protein sequence ID" value="VGO23347.1"/>
    <property type="molecule type" value="Genomic_DNA"/>
</dbReference>
<name>A0A6C2UW60_9BACT</name>
<dbReference type="InterPro" id="IPR011051">
    <property type="entry name" value="RmlC_Cupin_sf"/>
</dbReference>
<keyword evidence="3" id="KW-0804">Transcription</keyword>
<dbReference type="Proteomes" id="UP000346198">
    <property type="component" value="Unassembled WGS sequence"/>
</dbReference>
<dbReference type="InterPro" id="IPR014710">
    <property type="entry name" value="RmlC-like_jellyroll"/>
</dbReference>
<dbReference type="GO" id="GO:0003700">
    <property type="term" value="F:DNA-binding transcription factor activity"/>
    <property type="evidence" value="ECO:0007669"/>
    <property type="project" value="InterPro"/>
</dbReference>
<gene>
    <name evidence="5" type="primary">rhaS_4</name>
    <name evidence="5" type="ORF">SCARR_05454</name>
</gene>
<accession>A0A6C2UW60</accession>
<dbReference type="InterPro" id="IPR018062">
    <property type="entry name" value="HTH_AraC-typ_CS"/>
</dbReference>
<dbReference type="Gene3D" id="2.60.120.10">
    <property type="entry name" value="Jelly Rolls"/>
    <property type="match status" value="1"/>
</dbReference>
<dbReference type="Gene3D" id="1.10.10.60">
    <property type="entry name" value="Homeodomain-like"/>
    <property type="match status" value="1"/>
</dbReference>
<dbReference type="PRINTS" id="PR00032">
    <property type="entry name" value="HTHARAC"/>
</dbReference>
<dbReference type="InterPro" id="IPR018060">
    <property type="entry name" value="HTH_AraC"/>
</dbReference>
<dbReference type="SUPFAM" id="SSF46689">
    <property type="entry name" value="Homeodomain-like"/>
    <property type="match status" value="2"/>
</dbReference>
<evidence type="ECO:0000259" key="4">
    <source>
        <dbReference type="PROSITE" id="PS01124"/>
    </source>
</evidence>
<proteinExistence type="predicted"/>
<dbReference type="AlphaFoldDB" id="A0A6C2UW60"/>
<dbReference type="PANTHER" id="PTHR43280:SF2">
    <property type="entry name" value="HTH-TYPE TRANSCRIPTIONAL REGULATOR EXSA"/>
    <property type="match status" value="1"/>
</dbReference>
<organism evidence="5 6">
    <name type="scientific">Pontiella sulfatireligans</name>
    <dbReference type="NCBI Taxonomy" id="2750658"/>
    <lineage>
        <taxon>Bacteria</taxon>
        <taxon>Pseudomonadati</taxon>
        <taxon>Kiritimatiellota</taxon>
        <taxon>Kiritimatiellia</taxon>
        <taxon>Kiritimatiellales</taxon>
        <taxon>Pontiellaceae</taxon>
        <taxon>Pontiella</taxon>
    </lineage>
</organism>
<dbReference type="SUPFAM" id="SSF51182">
    <property type="entry name" value="RmlC-like cupins"/>
    <property type="match status" value="1"/>
</dbReference>
<sequence length="336" mass="38116">MAQQHVPIYKEQGKTYHADSCDPLIEAVEKGELELSAIGRATYPGERVPGHVLPGLQSVGYWNARQEQSWGLPWHRNEGIELSFLETGSMAFSVDGQDIFLKPGDLAITRPWQPHKLGLPNIGIGRLHWIIIDVGVRQPHQEWQWPDWLVIMPEDLAELTAYLRENEQPVWNATGEIHDCFRQIGKTIKEQQSPSRLAVCANELLLHLLDLFREQKVPRTKSLTDAQRSVELFLSSLEASYADEWTLDSMAQSCGLGVTRFVHYCKRITNQTPQRYLNAVRLNAAVTRLKSEPKKSVTDIAFDCGFSTSQYFATAFRKNFGVSPRQFRARADSGVK</sequence>
<dbReference type="Pfam" id="PF12833">
    <property type="entry name" value="HTH_18"/>
    <property type="match status" value="1"/>
</dbReference>